<reference evidence="1" key="1">
    <citation type="submission" date="2020-08" db="EMBL/GenBank/DDBJ databases">
        <title>Multicomponent nature underlies the extraordinary mechanical properties of spider dragline silk.</title>
        <authorList>
            <person name="Kono N."/>
            <person name="Nakamura H."/>
            <person name="Mori M."/>
            <person name="Yoshida Y."/>
            <person name="Ohtoshi R."/>
            <person name="Malay A.D."/>
            <person name="Moran D.A.P."/>
            <person name="Tomita M."/>
            <person name="Numata K."/>
            <person name="Arakawa K."/>
        </authorList>
    </citation>
    <scope>NUCLEOTIDE SEQUENCE</scope>
</reference>
<comment type="caution">
    <text evidence="1">The sequence shown here is derived from an EMBL/GenBank/DDBJ whole genome shotgun (WGS) entry which is preliminary data.</text>
</comment>
<name>A0A8X6N3V5_NEPPI</name>
<gene>
    <name evidence="1" type="ORF">NPIL_387701</name>
</gene>
<evidence type="ECO:0000313" key="2">
    <source>
        <dbReference type="Proteomes" id="UP000887013"/>
    </source>
</evidence>
<accession>A0A8X6N3V5</accession>
<sequence length="98" mass="11213">MCEKQLDIGLWQKVPAFFEKEGCPSEGQRHQCPSFLKKGGCPSEGQSHQCPSFLKKGVVLLKVKDILRECIQDICVLMYYNFEFLNRASRRLDLSSSL</sequence>
<protein>
    <submittedName>
        <fullName evidence="1">Uncharacterized protein</fullName>
    </submittedName>
</protein>
<dbReference type="AlphaFoldDB" id="A0A8X6N3V5"/>
<proteinExistence type="predicted"/>
<dbReference type="EMBL" id="BMAW01053664">
    <property type="protein sequence ID" value="GFS92212.1"/>
    <property type="molecule type" value="Genomic_DNA"/>
</dbReference>
<dbReference type="Proteomes" id="UP000887013">
    <property type="component" value="Unassembled WGS sequence"/>
</dbReference>
<keyword evidence="2" id="KW-1185">Reference proteome</keyword>
<evidence type="ECO:0000313" key="1">
    <source>
        <dbReference type="EMBL" id="GFS92212.1"/>
    </source>
</evidence>
<organism evidence="1 2">
    <name type="scientific">Nephila pilipes</name>
    <name type="common">Giant wood spider</name>
    <name type="synonym">Nephila maculata</name>
    <dbReference type="NCBI Taxonomy" id="299642"/>
    <lineage>
        <taxon>Eukaryota</taxon>
        <taxon>Metazoa</taxon>
        <taxon>Ecdysozoa</taxon>
        <taxon>Arthropoda</taxon>
        <taxon>Chelicerata</taxon>
        <taxon>Arachnida</taxon>
        <taxon>Araneae</taxon>
        <taxon>Araneomorphae</taxon>
        <taxon>Entelegynae</taxon>
        <taxon>Araneoidea</taxon>
        <taxon>Nephilidae</taxon>
        <taxon>Nephila</taxon>
    </lineage>
</organism>